<dbReference type="Proteomes" id="UP000195105">
    <property type="component" value="Unassembled WGS sequence"/>
</dbReference>
<dbReference type="AlphaFoldDB" id="A0A243SBC1"/>
<dbReference type="Gene3D" id="3.40.50.20">
    <property type="match status" value="1"/>
</dbReference>
<dbReference type="InterPro" id="IPR011761">
    <property type="entry name" value="ATP-grasp"/>
</dbReference>
<dbReference type="PANTHER" id="PTHR43585">
    <property type="entry name" value="FUMIPYRROLE BIOSYNTHESIS PROTEIN C"/>
    <property type="match status" value="1"/>
</dbReference>
<dbReference type="GO" id="GO:0005524">
    <property type="term" value="F:ATP binding"/>
    <property type="evidence" value="ECO:0007669"/>
    <property type="project" value="UniProtKB-UniRule"/>
</dbReference>
<sequence>MASARSLLLLGGALRPTGAHCMEQAEERGLDVILADTRENLSKVPELAERAALTVELPYADVEATVAWAVGQKKAGQEFLGVYGTRETAAESVAAVAEVLGLPGNGRAAVRRIQDKFACRAALAERGFRQPPVARCSSEGEIREFLAAHRPGPWIVKPPTGRGSAGVSLVRDESDLEAALVHLAHARRELREELVGQGMDMAADEPTEAALAEDVLVEGFQTGEEFSAEGVFVDGVPRLLAVTAKVTTGAPHFIELGHAMPADLPPGAQADVVSTLERALPALGLSWGVFHVEFWLERDGGIVLGEVHVRPGGDYIHVMAQHITDTQMHGAVFDQFLGEPVDVSGWGARRAAAIRFLTPPGGTVTAVDGWAEVAASPHLLAGKLTLKEGSETAPLKSSYDRSSFVCVTGATLQEAVDTAERLAAGVKIEVTPSAAAADDPGDCF</sequence>
<proteinExistence type="predicted"/>
<dbReference type="Pfam" id="PF18603">
    <property type="entry name" value="LAL_C2"/>
    <property type="match status" value="1"/>
</dbReference>
<dbReference type="SUPFAM" id="SSF56059">
    <property type="entry name" value="Glutathione synthetase ATP-binding domain-like"/>
    <property type="match status" value="1"/>
</dbReference>
<dbReference type="Pfam" id="PF13535">
    <property type="entry name" value="ATP-grasp_4"/>
    <property type="match status" value="1"/>
</dbReference>
<dbReference type="GO" id="GO:0016874">
    <property type="term" value="F:ligase activity"/>
    <property type="evidence" value="ECO:0007669"/>
    <property type="project" value="UniProtKB-KW"/>
</dbReference>
<evidence type="ECO:0000259" key="5">
    <source>
        <dbReference type="PROSITE" id="PS50975"/>
    </source>
</evidence>
<feature type="domain" description="ATP-grasp" evidence="5">
    <location>
        <begin position="120"/>
        <end position="337"/>
    </location>
</feature>
<evidence type="ECO:0000313" key="6">
    <source>
        <dbReference type="EMBL" id="OUD04908.1"/>
    </source>
</evidence>
<dbReference type="PANTHER" id="PTHR43585:SF2">
    <property type="entry name" value="ATP-GRASP ENZYME FSQD"/>
    <property type="match status" value="1"/>
</dbReference>
<keyword evidence="1" id="KW-0436">Ligase</keyword>
<organism evidence="6 7">
    <name type="scientific">Streptomyces swartbergensis</name>
    <dbReference type="NCBI Taxonomy" id="487165"/>
    <lineage>
        <taxon>Bacteria</taxon>
        <taxon>Bacillati</taxon>
        <taxon>Actinomycetota</taxon>
        <taxon>Actinomycetes</taxon>
        <taxon>Kitasatosporales</taxon>
        <taxon>Streptomycetaceae</taxon>
        <taxon>Streptomyces</taxon>
    </lineage>
</organism>
<dbReference type="InterPro" id="IPR040570">
    <property type="entry name" value="LAL_C2"/>
</dbReference>
<reference evidence="6 7" key="1">
    <citation type="submission" date="2017-05" db="EMBL/GenBank/DDBJ databases">
        <title>Biotechnological potential of actinobacteria isolated from South African environments.</title>
        <authorList>
            <person name="Le Roes-Hill M."/>
            <person name="Prins A."/>
            <person name="Durrell K.A."/>
        </authorList>
    </citation>
    <scope>NUCLEOTIDE SEQUENCE [LARGE SCALE GENOMIC DNA]</scope>
    <source>
        <strain evidence="6 7">HMC13</strain>
    </source>
</reference>
<dbReference type="Gene3D" id="3.30.470.20">
    <property type="entry name" value="ATP-grasp fold, B domain"/>
    <property type="match status" value="1"/>
</dbReference>
<evidence type="ECO:0000256" key="3">
    <source>
        <dbReference type="ARBA" id="ARBA00022840"/>
    </source>
</evidence>
<dbReference type="InterPro" id="IPR052032">
    <property type="entry name" value="ATP-dep_AA_Ligase"/>
</dbReference>
<keyword evidence="7" id="KW-1185">Reference proteome</keyword>
<evidence type="ECO:0000256" key="4">
    <source>
        <dbReference type="PROSITE-ProRule" id="PRU00409"/>
    </source>
</evidence>
<keyword evidence="2 4" id="KW-0547">Nucleotide-binding</keyword>
<evidence type="ECO:0000256" key="1">
    <source>
        <dbReference type="ARBA" id="ARBA00022598"/>
    </source>
</evidence>
<accession>A0A243SBC1</accession>
<dbReference type="PROSITE" id="PS50975">
    <property type="entry name" value="ATP_GRASP"/>
    <property type="match status" value="1"/>
</dbReference>
<comment type="caution">
    <text evidence="6">The sequence shown here is derived from an EMBL/GenBank/DDBJ whole genome shotgun (WGS) entry which is preliminary data.</text>
</comment>
<dbReference type="RefSeq" id="WP_086599106.1">
    <property type="nucleotide sequence ID" value="NZ_NGFN01000005.1"/>
</dbReference>
<dbReference type="EMBL" id="NGFN01000005">
    <property type="protein sequence ID" value="OUD04908.1"/>
    <property type="molecule type" value="Genomic_DNA"/>
</dbReference>
<dbReference type="GO" id="GO:0046872">
    <property type="term" value="F:metal ion binding"/>
    <property type="evidence" value="ECO:0007669"/>
    <property type="project" value="InterPro"/>
</dbReference>
<protein>
    <recommendedName>
        <fullName evidence="5">ATP-grasp domain-containing protein</fullName>
    </recommendedName>
</protein>
<evidence type="ECO:0000256" key="2">
    <source>
        <dbReference type="ARBA" id="ARBA00022741"/>
    </source>
</evidence>
<gene>
    <name evidence="6" type="ORF">CA983_01915</name>
</gene>
<name>A0A243SBC1_9ACTN</name>
<evidence type="ECO:0000313" key="7">
    <source>
        <dbReference type="Proteomes" id="UP000195105"/>
    </source>
</evidence>
<keyword evidence="3 4" id="KW-0067">ATP-binding</keyword>